<evidence type="ECO:0008006" key="3">
    <source>
        <dbReference type="Google" id="ProtNLM"/>
    </source>
</evidence>
<accession>A0ABR2J338</accession>
<dbReference type="Gene3D" id="3.90.228.10">
    <property type="match status" value="1"/>
</dbReference>
<proteinExistence type="predicted"/>
<organism evidence="1 2">
    <name type="scientific">Tritrichomonas musculus</name>
    <dbReference type="NCBI Taxonomy" id="1915356"/>
    <lineage>
        <taxon>Eukaryota</taxon>
        <taxon>Metamonada</taxon>
        <taxon>Parabasalia</taxon>
        <taxon>Tritrichomonadida</taxon>
        <taxon>Tritrichomonadidae</taxon>
        <taxon>Tritrichomonas</taxon>
    </lineage>
</organism>
<protein>
    <recommendedName>
        <fullName evidence="3">PARP catalytic domain-containing protein</fullName>
    </recommendedName>
</protein>
<dbReference type="Proteomes" id="UP001470230">
    <property type="component" value="Unassembled WGS sequence"/>
</dbReference>
<gene>
    <name evidence="1" type="ORF">M9Y10_007727</name>
</gene>
<comment type="caution">
    <text evidence="1">The sequence shown here is derived from an EMBL/GenBank/DDBJ whole genome shotgun (WGS) entry which is preliminary data.</text>
</comment>
<dbReference type="EMBL" id="JAPFFF010000013">
    <property type="protein sequence ID" value="KAK8871976.1"/>
    <property type="molecule type" value="Genomic_DNA"/>
</dbReference>
<name>A0ABR2J338_9EUKA</name>
<evidence type="ECO:0000313" key="2">
    <source>
        <dbReference type="Proteomes" id="UP001470230"/>
    </source>
</evidence>
<keyword evidence="2" id="KW-1185">Reference proteome</keyword>
<reference evidence="1 2" key="1">
    <citation type="submission" date="2024-04" db="EMBL/GenBank/DDBJ databases">
        <title>Tritrichomonas musculus Genome.</title>
        <authorList>
            <person name="Alves-Ferreira E."/>
            <person name="Grigg M."/>
            <person name="Lorenzi H."/>
            <person name="Galac M."/>
        </authorList>
    </citation>
    <scope>NUCLEOTIDE SEQUENCE [LARGE SCALE GENOMIC DNA]</scope>
    <source>
        <strain evidence="1 2">EAF2021</strain>
    </source>
</reference>
<dbReference type="SUPFAM" id="SSF56399">
    <property type="entry name" value="ADP-ribosylation"/>
    <property type="match status" value="1"/>
</dbReference>
<sequence length="253" mass="28670">MALDFTKAIYIHRLSLIHQTDLQSAEAIISSQKMLPGTDGSFGGGIYFANTIEAASQKAHRRGVYLIADVYLGKVYPCPVDQLQSVRAGKQQLIQNGYKGVIGYRISNGKEIIAYNSDQVFNIKYCYGPQRPNARFITNRERLTLFVVTNHMDASNIVSKQQLPKTKGPFGKAFYLFDTLTDALTVHPNEETFLVADVFMKDYLKLEKIVDVESRAVSRRCRTFMGTYNNINYFIIKDPSLIKNIHYCGGKNW</sequence>
<evidence type="ECO:0000313" key="1">
    <source>
        <dbReference type="EMBL" id="KAK8871976.1"/>
    </source>
</evidence>